<gene>
    <name evidence="1" type="ORF">Cabys_2696</name>
</gene>
<organism evidence="1 2">
    <name type="scientific">Caldithrix abyssi DSM 13497</name>
    <dbReference type="NCBI Taxonomy" id="880073"/>
    <lineage>
        <taxon>Bacteria</taxon>
        <taxon>Pseudomonadati</taxon>
        <taxon>Calditrichota</taxon>
        <taxon>Calditrichia</taxon>
        <taxon>Calditrichales</taxon>
        <taxon>Calditrichaceae</taxon>
        <taxon>Caldithrix</taxon>
    </lineage>
</organism>
<proteinExistence type="predicted"/>
<accession>A0A1J1CAM2</accession>
<dbReference type="KEGG" id="caby:Cabys_2696"/>
<dbReference type="EMBL" id="CP018099">
    <property type="protein sequence ID" value="APF19444.1"/>
    <property type="molecule type" value="Genomic_DNA"/>
</dbReference>
<dbReference type="AlphaFoldDB" id="A0A1J1CAM2"/>
<protein>
    <submittedName>
        <fullName evidence="1">Uncharacterized protein</fullName>
    </submittedName>
</protein>
<sequence>MVIKKNDMLFLNNLNRFSVQDGLSDHIKRREVKKGAMNILN</sequence>
<reference evidence="1 2" key="1">
    <citation type="submission" date="2016-11" db="EMBL/GenBank/DDBJ databases">
        <title>Genomic analysis of Caldithrix abyssi and proposal of a novel bacterial phylum Caldithrichaeota.</title>
        <authorList>
            <person name="Kublanov I."/>
            <person name="Sigalova O."/>
            <person name="Gavrilov S."/>
            <person name="Lebedinsky A."/>
            <person name="Ivanova N."/>
            <person name="Daum C."/>
            <person name="Reddy T."/>
            <person name="Klenk H.P."/>
            <person name="Goker M."/>
            <person name="Reva O."/>
            <person name="Miroshnichenko M."/>
            <person name="Kyprides N."/>
            <person name="Woyke T."/>
            <person name="Gelfand M."/>
        </authorList>
    </citation>
    <scope>NUCLEOTIDE SEQUENCE [LARGE SCALE GENOMIC DNA]</scope>
    <source>
        <strain evidence="1 2">LF13</strain>
    </source>
</reference>
<evidence type="ECO:0000313" key="2">
    <source>
        <dbReference type="Proteomes" id="UP000183868"/>
    </source>
</evidence>
<name>A0A1J1CAM2_CALAY</name>
<evidence type="ECO:0000313" key="1">
    <source>
        <dbReference type="EMBL" id="APF19444.1"/>
    </source>
</evidence>
<dbReference type="Proteomes" id="UP000183868">
    <property type="component" value="Chromosome"/>
</dbReference>